<feature type="transmembrane region" description="Helical" evidence="7">
    <location>
        <begin position="165"/>
        <end position="183"/>
    </location>
</feature>
<protein>
    <recommendedName>
        <fullName evidence="11">Mechanosensitive ion channel inner membrane domain-containing protein</fullName>
    </recommendedName>
</protein>
<evidence type="ECO:0000259" key="9">
    <source>
        <dbReference type="Pfam" id="PF21082"/>
    </source>
</evidence>
<dbReference type="AlphaFoldDB" id="A0A381XV90"/>
<feature type="non-terminal residue" evidence="10">
    <location>
        <position position="1"/>
    </location>
</feature>
<dbReference type="PANTHER" id="PTHR30221:SF1">
    <property type="entry name" value="SMALL-CONDUCTANCE MECHANOSENSITIVE CHANNEL"/>
    <property type="match status" value="1"/>
</dbReference>
<evidence type="ECO:0000259" key="8">
    <source>
        <dbReference type="Pfam" id="PF00924"/>
    </source>
</evidence>
<evidence type="ECO:0000256" key="4">
    <source>
        <dbReference type="ARBA" id="ARBA00022692"/>
    </source>
</evidence>
<keyword evidence="6 7" id="KW-0472">Membrane</keyword>
<dbReference type="InterPro" id="IPR006685">
    <property type="entry name" value="MscS_channel_2nd"/>
</dbReference>
<dbReference type="PANTHER" id="PTHR30221">
    <property type="entry name" value="SMALL-CONDUCTANCE MECHANOSENSITIVE CHANNEL"/>
    <property type="match status" value="1"/>
</dbReference>
<feature type="transmembrane region" description="Helical" evidence="7">
    <location>
        <begin position="98"/>
        <end position="119"/>
    </location>
</feature>
<dbReference type="Pfam" id="PF21082">
    <property type="entry name" value="MS_channel_3rd"/>
    <property type="match status" value="1"/>
</dbReference>
<evidence type="ECO:0000256" key="2">
    <source>
        <dbReference type="ARBA" id="ARBA00008017"/>
    </source>
</evidence>
<organism evidence="10">
    <name type="scientific">marine metagenome</name>
    <dbReference type="NCBI Taxonomy" id="408172"/>
    <lineage>
        <taxon>unclassified sequences</taxon>
        <taxon>metagenomes</taxon>
        <taxon>ecological metagenomes</taxon>
    </lineage>
</organism>
<feature type="transmembrane region" description="Helical" evidence="7">
    <location>
        <begin position="60"/>
        <end position="78"/>
    </location>
</feature>
<feature type="domain" description="Mechanosensitive ion channel MscS" evidence="8">
    <location>
        <begin position="187"/>
        <end position="251"/>
    </location>
</feature>
<evidence type="ECO:0000313" key="10">
    <source>
        <dbReference type="EMBL" id="SVA68699.1"/>
    </source>
</evidence>
<dbReference type="Gene3D" id="3.30.70.100">
    <property type="match status" value="1"/>
</dbReference>
<dbReference type="InterPro" id="IPR010920">
    <property type="entry name" value="LSM_dom_sf"/>
</dbReference>
<comment type="similarity">
    <text evidence="2">Belongs to the MscS (TC 1.A.23) family.</text>
</comment>
<dbReference type="InterPro" id="IPR045275">
    <property type="entry name" value="MscS_archaea/bacteria_type"/>
</dbReference>
<reference evidence="10" key="1">
    <citation type="submission" date="2018-05" db="EMBL/GenBank/DDBJ databases">
        <authorList>
            <person name="Lanie J.A."/>
            <person name="Ng W.-L."/>
            <person name="Kazmierczak K.M."/>
            <person name="Andrzejewski T.M."/>
            <person name="Davidsen T.M."/>
            <person name="Wayne K.J."/>
            <person name="Tettelin H."/>
            <person name="Glass J.I."/>
            <person name="Rusch D."/>
            <person name="Podicherti R."/>
            <person name="Tsui H.-C.T."/>
            <person name="Winkler M.E."/>
        </authorList>
    </citation>
    <scope>NUCLEOTIDE SEQUENCE</scope>
</reference>
<dbReference type="GO" id="GO:0008381">
    <property type="term" value="F:mechanosensitive monoatomic ion channel activity"/>
    <property type="evidence" value="ECO:0007669"/>
    <property type="project" value="InterPro"/>
</dbReference>
<feature type="transmembrane region" description="Helical" evidence="7">
    <location>
        <begin position="17"/>
        <end position="39"/>
    </location>
</feature>
<dbReference type="GO" id="GO:0005886">
    <property type="term" value="C:plasma membrane"/>
    <property type="evidence" value="ECO:0007669"/>
    <property type="project" value="UniProtKB-SubCell"/>
</dbReference>
<dbReference type="EMBL" id="UINC01016514">
    <property type="protein sequence ID" value="SVA68699.1"/>
    <property type="molecule type" value="Genomic_DNA"/>
</dbReference>
<dbReference type="Gene3D" id="2.30.30.60">
    <property type="match status" value="1"/>
</dbReference>
<name>A0A381XV90_9ZZZZ</name>
<proteinExistence type="inferred from homology"/>
<evidence type="ECO:0000256" key="7">
    <source>
        <dbReference type="SAM" id="Phobius"/>
    </source>
</evidence>
<dbReference type="Gene3D" id="1.10.287.1260">
    <property type="match status" value="1"/>
</dbReference>
<keyword evidence="4 7" id="KW-0812">Transmembrane</keyword>
<evidence type="ECO:0000256" key="1">
    <source>
        <dbReference type="ARBA" id="ARBA00004651"/>
    </source>
</evidence>
<evidence type="ECO:0000256" key="3">
    <source>
        <dbReference type="ARBA" id="ARBA00022475"/>
    </source>
</evidence>
<keyword evidence="3" id="KW-1003">Cell membrane</keyword>
<dbReference type="SUPFAM" id="SSF82689">
    <property type="entry name" value="Mechanosensitive channel protein MscS (YggB), C-terminal domain"/>
    <property type="match status" value="1"/>
</dbReference>
<keyword evidence="5 7" id="KW-1133">Transmembrane helix</keyword>
<dbReference type="InterPro" id="IPR011066">
    <property type="entry name" value="MscS_channel_C_sf"/>
</dbReference>
<dbReference type="InterPro" id="IPR023408">
    <property type="entry name" value="MscS_beta-dom_sf"/>
</dbReference>
<comment type="subcellular location">
    <subcellularLocation>
        <location evidence="1">Cell membrane</location>
        <topology evidence="1">Multi-pass membrane protein</topology>
    </subcellularLocation>
</comment>
<gene>
    <name evidence="10" type="ORF">METZ01_LOCUS121553</name>
</gene>
<evidence type="ECO:0008006" key="11">
    <source>
        <dbReference type="Google" id="ProtNLM"/>
    </source>
</evidence>
<feature type="transmembrane region" description="Helical" evidence="7">
    <location>
        <begin position="131"/>
        <end position="153"/>
    </location>
</feature>
<feature type="domain" description="Mechanosensitive ion channel MscS C-terminal" evidence="9">
    <location>
        <begin position="265"/>
        <end position="347"/>
    </location>
</feature>
<evidence type="ECO:0000256" key="5">
    <source>
        <dbReference type="ARBA" id="ARBA00022989"/>
    </source>
</evidence>
<evidence type="ECO:0000256" key="6">
    <source>
        <dbReference type="ARBA" id="ARBA00023136"/>
    </source>
</evidence>
<accession>A0A381XV90</accession>
<dbReference type="SUPFAM" id="SSF50182">
    <property type="entry name" value="Sm-like ribonucleoproteins"/>
    <property type="match status" value="1"/>
</dbReference>
<sequence length="426" mass="47877">VWEVLEQISGLDFDEKIGFAAAVLVFILGFEIYVVMRVLERFTDKHQASWSDDLFKPLRNRFYLLTVVITLNITRWWLSPDDMFQSISGETAPSVQSYFYATYILLATSIVSVSIKHVLPSTLAAIDSETAVVLSGGHHLAVLVSRVVVWVAGINLAFQEVQIEMFGMLASLAVFSIFLGLAVQQTMGNILNSFLLDIDHPFEVGDRIQVGEHRGIVVSMGVLSTKLLTLEEELVVIPNNTLVGSTLINSARGGGDGKADRVTLRLEIGVSFDEDPSHIKAILLIVAHGCEYILEKPRPRVLMTEFGDYSKKFMLYAWLDDYNNERFARDLLLMDIDAAFEREGIQIPYPTTHEMRALPSIDPETLKVKNRARRSSVAFMRKEGMLLDIEEEERLRAEEVRSKLLMSLEKWGEDEDLGNPSSEDTG</sequence>
<dbReference type="Pfam" id="PF00924">
    <property type="entry name" value="MS_channel_2nd"/>
    <property type="match status" value="1"/>
</dbReference>
<dbReference type="InterPro" id="IPR049278">
    <property type="entry name" value="MS_channel_C"/>
</dbReference>